<name>A0A091X860_OPIHO</name>
<evidence type="ECO:0000256" key="5">
    <source>
        <dbReference type="ARBA" id="ARBA00022840"/>
    </source>
</evidence>
<feature type="compositionally biased region" description="Basic and acidic residues" evidence="11">
    <location>
        <begin position="1171"/>
        <end position="1182"/>
    </location>
</feature>
<dbReference type="EMBL" id="KK734539">
    <property type="protein sequence ID" value="KFR09586.1"/>
    <property type="molecule type" value="Genomic_DNA"/>
</dbReference>
<dbReference type="SMART" id="SM00129">
    <property type="entry name" value="KISc"/>
    <property type="match status" value="1"/>
</dbReference>
<feature type="binding site" evidence="9">
    <location>
        <begin position="88"/>
        <end position="95"/>
    </location>
    <ligand>
        <name>ATP</name>
        <dbReference type="ChEBI" id="CHEBI:30616"/>
    </ligand>
</feature>
<feature type="coiled-coil region" evidence="10">
    <location>
        <begin position="606"/>
        <end position="673"/>
    </location>
</feature>
<dbReference type="GO" id="GO:0005737">
    <property type="term" value="C:cytoplasm"/>
    <property type="evidence" value="ECO:0007669"/>
    <property type="project" value="UniProtKB-ARBA"/>
</dbReference>
<dbReference type="STRING" id="30419.A0A091X860"/>
<dbReference type="Proteomes" id="UP000053605">
    <property type="component" value="Unassembled WGS sequence"/>
</dbReference>
<dbReference type="InterPro" id="IPR001752">
    <property type="entry name" value="Kinesin_motor_dom"/>
</dbReference>
<organism evidence="14 15">
    <name type="scientific">Opisthocomus hoazin</name>
    <name type="common">Hoatzin</name>
    <name type="synonym">Phasianus hoazin</name>
    <dbReference type="NCBI Taxonomy" id="30419"/>
    <lineage>
        <taxon>Eukaryota</taxon>
        <taxon>Metazoa</taxon>
        <taxon>Chordata</taxon>
        <taxon>Craniata</taxon>
        <taxon>Vertebrata</taxon>
        <taxon>Euteleostomi</taxon>
        <taxon>Archelosauria</taxon>
        <taxon>Archosauria</taxon>
        <taxon>Dinosauria</taxon>
        <taxon>Saurischia</taxon>
        <taxon>Theropoda</taxon>
        <taxon>Coelurosauria</taxon>
        <taxon>Aves</taxon>
        <taxon>Neognathae</taxon>
        <taxon>Neoaves</taxon>
        <taxon>Opisthocomiformes</taxon>
        <taxon>Opisthocomidae</taxon>
        <taxon>Opisthocomus</taxon>
    </lineage>
</organism>
<comment type="similarity">
    <text evidence="9">Belongs to the TRAFAC class myosin-kinesin ATPase superfamily. Kinesin family.</text>
</comment>
<evidence type="ECO:0000313" key="15">
    <source>
        <dbReference type="Proteomes" id="UP000053605"/>
    </source>
</evidence>
<feature type="compositionally biased region" description="Basic and acidic residues" evidence="11">
    <location>
        <begin position="1150"/>
        <end position="1163"/>
    </location>
</feature>
<dbReference type="SUPFAM" id="SSF52540">
    <property type="entry name" value="P-loop containing nucleoside triphosphate hydrolases"/>
    <property type="match status" value="1"/>
</dbReference>
<dbReference type="PRINTS" id="PR00380">
    <property type="entry name" value="KINESINHEAVY"/>
</dbReference>
<evidence type="ECO:0000256" key="4">
    <source>
        <dbReference type="ARBA" id="ARBA00022741"/>
    </source>
</evidence>
<feature type="region of interest" description="Disordered" evidence="11">
    <location>
        <begin position="291"/>
        <end position="312"/>
    </location>
</feature>
<dbReference type="PROSITE" id="PS50067">
    <property type="entry name" value="KINESIN_MOTOR_2"/>
    <property type="match status" value="1"/>
</dbReference>
<dbReference type="InterPro" id="IPR000253">
    <property type="entry name" value="FHA_dom"/>
</dbReference>
<keyword evidence="4 9" id="KW-0547">Nucleotide-binding</keyword>
<feature type="compositionally biased region" description="Basic and acidic residues" evidence="11">
    <location>
        <begin position="1254"/>
        <end position="1263"/>
    </location>
</feature>
<keyword evidence="15" id="KW-1185">Reference proteome</keyword>
<keyword evidence="2" id="KW-0963">Cytoplasm</keyword>
<comment type="subcellular location">
    <subcellularLocation>
        <location evidence="1">Cytoplasm</location>
        <location evidence="1">Cytoskeleton</location>
    </subcellularLocation>
</comment>
<dbReference type="SUPFAM" id="SSF49879">
    <property type="entry name" value="SMAD/FHA domain"/>
    <property type="match status" value="1"/>
</dbReference>
<feature type="domain" description="Kinesin motor" evidence="13">
    <location>
        <begin position="22"/>
        <end position="366"/>
    </location>
</feature>
<feature type="non-terminal residue" evidence="14">
    <location>
        <position position="1"/>
    </location>
</feature>
<evidence type="ECO:0000256" key="1">
    <source>
        <dbReference type="ARBA" id="ARBA00004245"/>
    </source>
</evidence>
<dbReference type="GO" id="GO:0007018">
    <property type="term" value="P:microtubule-based movement"/>
    <property type="evidence" value="ECO:0007669"/>
    <property type="project" value="InterPro"/>
</dbReference>
<dbReference type="InterPro" id="IPR008984">
    <property type="entry name" value="SMAD_FHA_dom_sf"/>
</dbReference>
<dbReference type="CDD" id="cd22731">
    <property type="entry name" value="FHA_KIF16A_STARD9"/>
    <property type="match status" value="1"/>
</dbReference>
<dbReference type="Gene3D" id="2.60.200.20">
    <property type="match status" value="1"/>
</dbReference>
<keyword evidence="8" id="KW-0206">Cytoskeleton</keyword>
<keyword evidence="3" id="KW-0597">Phosphoprotein</keyword>
<feature type="domain" description="FHA" evidence="12">
    <location>
        <begin position="489"/>
        <end position="540"/>
    </location>
</feature>
<evidence type="ECO:0000256" key="9">
    <source>
        <dbReference type="PROSITE-ProRule" id="PRU00283"/>
    </source>
</evidence>
<feature type="region of interest" description="Disordered" evidence="11">
    <location>
        <begin position="1132"/>
        <end position="1182"/>
    </location>
</feature>
<dbReference type="Pfam" id="PF00498">
    <property type="entry name" value="FHA"/>
    <property type="match status" value="1"/>
</dbReference>
<evidence type="ECO:0000256" key="2">
    <source>
        <dbReference type="ARBA" id="ARBA00022490"/>
    </source>
</evidence>
<dbReference type="Pfam" id="PF00225">
    <property type="entry name" value="Kinesin"/>
    <property type="match status" value="1"/>
</dbReference>
<evidence type="ECO:0000256" key="11">
    <source>
        <dbReference type="SAM" id="MobiDB-lite"/>
    </source>
</evidence>
<evidence type="ECO:0000256" key="6">
    <source>
        <dbReference type="ARBA" id="ARBA00023054"/>
    </source>
</evidence>
<dbReference type="InterPro" id="IPR027417">
    <property type="entry name" value="P-loop_NTPase"/>
</dbReference>
<keyword evidence="6 10" id="KW-0175">Coiled coil</keyword>
<dbReference type="GO" id="GO:0008017">
    <property type="term" value="F:microtubule binding"/>
    <property type="evidence" value="ECO:0007669"/>
    <property type="project" value="InterPro"/>
</dbReference>
<evidence type="ECO:0000256" key="3">
    <source>
        <dbReference type="ARBA" id="ARBA00022553"/>
    </source>
</evidence>
<dbReference type="PhylomeDB" id="A0A091X860"/>
<feature type="region of interest" description="Disordered" evidence="11">
    <location>
        <begin position="1204"/>
        <end position="1266"/>
    </location>
</feature>
<protein>
    <submittedName>
        <fullName evidence="14">StAR-related lipid transfer protein 9</fullName>
    </submittedName>
</protein>
<gene>
    <name evidence="14" type="ORF">N306_08102</name>
</gene>
<feature type="compositionally biased region" description="Acidic residues" evidence="11">
    <location>
        <begin position="1212"/>
        <end position="1223"/>
    </location>
</feature>
<evidence type="ECO:0000259" key="12">
    <source>
        <dbReference type="PROSITE" id="PS50006"/>
    </source>
</evidence>
<accession>A0A091X860</accession>
<evidence type="ECO:0000256" key="7">
    <source>
        <dbReference type="ARBA" id="ARBA00023175"/>
    </source>
</evidence>
<evidence type="ECO:0000256" key="10">
    <source>
        <dbReference type="SAM" id="Coils"/>
    </source>
</evidence>
<feature type="compositionally biased region" description="Polar residues" evidence="11">
    <location>
        <begin position="291"/>
        <end position="309"/>
    </location>
</feature>
<dbReference type="PANTHER" id="PTHR47117:SF1">
    <property type="entry name" value="STAR-RELATED LIPID TRANSFER PROTEIN 9"/>
    <property type="match status" value="1"/>
</dbReference>
<proteinExistence type="inferred from homology"/>
<dbReference type="PROSITE" id="PS50006">
    <property type="entry name" value="FHA_DOMAIN"/>
    <property type="match status" value="1"/>
</dbReference>
<dbReference type="InterPro" id="IPR036961">
    <property type="entry name" value="Kinesin_motor_dom_sf"/>
</dbReference>
<sequence>RESAEGGKVIVEVDDKVAKVRNIKVDSRLDGTWDSREKTVAFSFDYCYWSVDPEDPKYASQEMVFQDLGTSVLSGAFRGYNICLFAYGQTGSGKTYTMMGTPASIGLTPRICEGLFSRKDDYSGQTASCRVKVSFLEIYNERVRDLLKQSDRKKPYTLRVREHPETGPYVQGLTQHLVTDYKQVVELLEEGIAKRITAATHIHNASSRSHAIFTIHYTQATLENNLPSEIASKINLVDLAGSERADPSYCKDRITEGANINKSLVTLGIVISTLAQNSQMFSSCQSINTITSEGESSHADSPSTGSVSGTRRPAYIPYRDSILTWLLKDSLGGNSKTIMIATISPASSSYNETMSTLRYASNAKNIINKPRVNEDANVKLIRELREEIDRLKTMLMSFELRNLSPSWSDDRDGNLTELVLQNEMKIEQLTKDWTNKWTDRKAIMEEYSVDINKEKAGVTIDSSLPHLMAMDDDILSTGVVLYHLREGTTKIGRSDSDQDQDIVLQGRWIERDHCMIDNNCGIVTLRPVQGAHCTVNGCEVTRSCRLSQGALVVLGKSHKFRFNHPAEAAILRQRRSINETPPILSCGALDWLNLDGSCTHSPHYILSSLNKEIDAVHEEYKQKLRDQEAFHRKQIKWQQLYVENLKQQIVRGQSKAEQELENDQALINQQIQENRQWLINENKRLAALQQQQREFAVQTEAKLYAEAEVQSTIGLDICPSLLQQNKKRLVQLELLRRYSLKKAERNIRRKKVKFQLERIVKKQKLLEAKQNLEQLEASCWLSEECVKQSQVLNDNTAIPCSSDHQLQKRRKSLGSSSLQHRQHSFCNPHLPQVPSKDWTLFLLYFHSCLLKRETVSKLSTSPNIDQCWISFSIQRQLTEKQKPPSFGNKKGAEQDSNYSAIMAYSNKNDQKIEKLDDNPGRAGSQNQTSKGSFPDLFKEKDEPETFITGTRMTKAKVLGDLSQPASSNLEQNKVQVSNKKTRIDINGEGHRSSPENFPKEIKKTAYGNPPSSHLNQTAKNWKRETNSALPSHEKSSVEQQEFLMVAASVGNLTKMNTQAPLSYVGKKWHSAEMLSAGVSKTATDVLGNWQEDDENEISDTDSSYSVDSLSCAYAKAFTEKLKQEDFDRNKFLANPEDSESDDSQMSQDSLVEKEIKAKRENKSRFHKSKAHHEPDKLYKSKTDHHISSLVTSYASCRRLGKPERSFSLDSLGDGEEMPTEDPVEESKSDSSDEVPAEIFWKLQTPRSRALQTEEDPKSKTCDRDTEEANYDLKLSSSFYLD</sequence>
<dbReference type="InterPro" id="IPR019821">
    <property type="entry name" value="Kinesin_motor_CS"/>
</dbReference>
<dbReference type="PROSITE" id="PS00411">
    <property type="entry name" value="KINESIN_MOTOR_1"/>
    <property type="match status" value="1"/>
</dbReference>
<reference evidence="14 15" key="1">
    <citation type="submission" date="2014-04" db="EMBL/GenBank/DDBJ databases">
        <title>Genome evolution of avian class.</title>
        <authorList>
            <person name="Zhang G."/>
            <person name="Li C."/>
        </authorList>
    </citation>
    <scope>NUCLEOTIDE SEQUENCE [LARGE SCALE GENOMIC DNA]</scope>
    <source>
        <strain evidence="14">BGI_N306</strain>
    </source>
</reference>
<evidence type="ECO:0000313" key="14">
    <source>
        <dbReference type="EMBL" id="KFR09586.1"/>
    </source>
</evidence>
<dbReference type="FunFam" id="3.40.850.10:FF:000021">
    <property type="entry name" value="kinesin-like protein KIF16B isoform X1"/>
    <property type="match status" value="1"/>
</dbReference>
<keyword evidence="5 9" id="KW-0067">ATP-binding</keyword>
<dbReference type="FunFam" id="2.60.200.20:FF:000005">
    <property type="entry name" value="Kinesin family member 16B"/>
    <property type="match status" value="1"/>
</dbReference>
<feature type="region of interest" description="Disordered" evidence="11">
    <location>
        <begin position="912"/>
        <end position="945"/>
    </location>
</feature>
<evidence type="ECO:0000256" key="8">
    <source>
        <dbReference type="ARBA" id="ARBA00023212"/>
    </source>
</evidence>
<keyword evidence="7 9" id="KW-0505">Motor protein</keyword>
<dbReference type="GO" id="GO:0005524">
    <property type="term" value="F:ATP binding"/>
    <property type="evidence" value="ECO:0007669"/>
    <property type="project" value="UniProtKB-UniRule"/>
</dbReference>
<dbReference type="GO" id="GO:0003777">
    <property type="term" value="F:microtubule motor activity"/>
    <property type="evidence" value="ECO:0007669"/>
    <property type="project" value="InterPro"/>
</dbReference>
<dbReference type="Gene3D" id="3.40.850.10">
    <property type="entry name" value="Kinesin motor domain"/>
    <property type="match status" value="1"/>
</dbReference>
<feature type="non-terminal residue" evidence="14">
    <location>
        <position position="1281"/>
    </location>
</feature>
<dbReference type="GO" id="GO:0005856">
    <property type="term" value="C:cytoskeleton"/>
    <property type="evidence" value="ECO:0007669"/>
    <property type="project" value="UniProtKB-SubCell"/>
</dbReference>
<dbReference type="PANTHER" id="PTHR47117">
    <property type="entry name" value="STAR-RELATED LIPID TRANSFER PROTEIN 9"/>
    <property type="match status" value="1"/>
</dbReference>
<evidence type="ECO:0000259" key="13">
    <source>
        <dbReference type="PROSITE" id="PS50067"/>
    </source>
</evidence>